<feature type="compositionally biased region" description="Low complexity" evidence="2">
    <location>
        <begin position="371"/>
        <end position="388"/>
    </location>
</feature>
<dbReference type="InterPro" id="IPR050922">
    <property type="entry name" value="LytR/CpsA/Psr_CW_biosynth"/>
</dbReference>
<dbReference type="AlphaFoldDB" id="A0A7I8D9Z8"/>
<keyword evidence="6" id="KW-1185">Reference proteome</keyword>
<keyword evidence="3" id="KW-0472">Membrane</keyword>
<organism evidence="5 6">
    <name type="scientific">Effusibacillus dendaii</name>
    <dbReference type="NCBI Taxonomy" id="2743772"/>
    <lineage>
        <taxon>Bacteria</taxon>
        <taxon>Bacillati</taxon>
        <taxon>Bacillota</taxon>
        <taxon>Bacilli</taxon>
        <taxon>Bacillales</taxon>
        <taxon>Alicyclobacillaceae</taxon>
        <taxon>Effusibacillus</taxon>
    </lineage>
</organism>
<dbReference type="RefSeq" id="WP_226375354.1">
    <property type="nucleotide sequence ID" value="NZ_AP023366.1"/>
</dbReference>
<protein>
    <recommendedName>
        <fullName evidence="4">Cell envelope-related transcriptional attenuator domain-containing protein</fullName>
    </recommendedName>
</protein>
<evidence type="ECO:0000256" key="3">
    <source>
        <dbReference type="SAM" id="Phobius"/>
    </source>
</evidence>
<feature type="compositionally biased region" description="Low complexity" evidence="2">
    <location>
        <begin position="417"/>
        <end position="435"/>
    </location>
</feature>
<dbReference type="Proteomes" id="UP000593802">
    <property type="component" value="Chromosome"/>
</dbReference>
<reference evidence="5 6" key="1">
    <citation type="submission" date="2020-08" db="EMBL/GenBank/DDBJ databases">
        <title>Complete Genome Sequence of Effusibacillus dendaii Strain skT53, Isolated from Farmland soil.</title>
        <authorList>
            <person name="Konishi T."/>
            <person name="Kawasaki H."/>
        </authorList>
    </citation>
    <scope>NUCLEOTIDE SEQUENCE [LARGE SCALE GENOMIC DNA]</scope>
    <source>
        <strain evidence="6">skT53</strain>
    </source>
</reference>
<gene>
    <name evidence="5" type="ORF">skT53_11770</name>
</gene>
<evidence type="ECO:0000256" key="2">
    <source>
        <dbReference type="SAM" id="MobiDB-lite"/>
    </source>
</evidence>
<evidence type="ECO:0000259" key="4">
    <source>
        <dbReference type="Pfam" id="PF03816"/>
    </source>
</evidence>
<dbReference type="PANTHER" id="PTHR33392:SF6">
    <property type="entry name" value="POLYISOPRENYL-TEICHOIC ACID--PEPTIDOGLYCAN TEICHOIC ACID TRANSFERASE TAGU"/>
    <property type="match status" value="1"/>
</dbReference>
<feature type="compositionally biased region" description="Low complexity" evidence="2">
    <location>
        <begin position="396"/>
        <end position="409"/>
    </location>
</feature>
<evidence type="ECO:0000313" key="6">
    <source>
        <dbReference type="Proteomes" id="UP000593802"/>
    </source>
</evidence>
<comment type="similarity">
    <text evidence="1">Belongs to the LytR/CpsA/Psr (LCP) family.</text>
</comment>
<dbReference type="PANTHER" id="PTHR33392">
    <property type="entry name" value="POLYISOPRENYL-TEICHOIC ACID--PEPTIDOGLYCAN TEICHOIC ACID TRANSFERASE TAGU"/>
    <property type="match status" value="1"/>
</dbReference>
<keyword evidence="3" id="KW-0812">Transmembrane</keyword>
<feature type="transmembrane region" description="Helical" evidence="3">
    <location>
        <begin position="20"/>
        <end position="39"/>
    </location>
</feature>
<evidence type="ECO:0000256" key="1">
    <source>
        <dbReference type="ARBA" id="ARBA00006068"/>
    </source>
</evidence>
<dbReference type="Gene3D" id="3.40.630.190">
    <property type="entry name" value="LCP protein"/>
    <property type="match status" value="1"/>
</dbReference>
<proteinExistence type="inferred from homology"/>
<evidence type="ECO:0000313" key="5">
    <source>
        <dbReference type="EMBL" id="BCJ86192.1"/>
    </source>
</evidence>
<dbReference type="EMBL" id="AP023366">
    <property type="protein sequence ID" value="BCJ86192.1"/>
    <property type="molecule type" value="Genomic_DNA"/>
</dbReference>
<feature type="region of interest" description="Disordered" evidence="2">
    <location>
        <begin position="324"/>
        <end position="469"/>
    </location>
</feature>
<name>A0A7I8D9Z8_9BACL</name>
<accession>A0A7I8D9Z8</accession>
<sequence length="469" mass="50912">MEKRKQTRTKKRSRTMRGLLYTVLFFMVMVLAGAGYYAYSFYSFARDISTPSDKLAATDSWTGTERVNILLLGVDARAGDLHPRSDTMMLVSIDPQTKKASLFSIMRDTYFDIPGYGRRKINEANALGGPDLAVKTVSNYLQLPVHYYVQTDFNGFADIVDELGGVDLYVDEDMYWYDDGIHDINLKKGQQHLDGKKALMYVRFRHDAQSDYGRTERQRTLLKAVASKMESTNSLVKLPEILDSIKGDIKTNMMLSDMLKLGSLAYSINASQIDSIQLPPLHDSTNTKLALFETTRGGADVIIPDVYETRLLVHKTLNDGKLVVRNPADQEPMVDEAAPVQTATPASDANNQDGKLKNTKPIAEGNKTDPSKNGSSTGTGTTKQPSTGNGSTDKAPGTSPNTGGKTPPGSTGGTTGNDGRTTPNGSTPGSGTTPSGERRTPEPPTVSPSSNLTEKEPVLTSPNVVKPTS</sequence>
<feature type="domain" description="Cell envelope-related transcriptional attenuator" evidence="4">
    <location>
        <begin position="84"/>
        <end position="230"/>
    </location>
</feature>
<dbReference type="NCBIfam" id="TIGR00350">
    <property type="entry name" value="lytR_cpsA_psr"/>
    <property type="match status" value="1"/>
</dbReference>
<feature type="compositionally biased region" description="Polar residues" evidence="2">
    <location>
        <begin position="341"/>
        <end position="353"/>
    </location>
</feature>
<dbReference type="KEGG" id="eff:skT53_11770"/>
<feature type="compositionally biased region" description="Polar residues" evidence="2">
    <location>
        <begin position="460"/>
        <end position="469"/>
    </location>
</feature>
<dbReference type="Pfam" id="PF03816">
    <property type="entry name" value="LytR_cpsA_psr"/>
    <property type="match status" value="1"/>
</dbReference>
<dbReference type="InterPro" id="IPR004474">
    <property type="entry name" value="LytR_CpsA_psr"/>
</dbReference>
<keyword evidence="3" id="KW-1133">Transmembrane helix</keyword>